<accession>A0A367RY45</accession>
<sequence>MKYLRKFFSLTADERLLLVKATLLLGVIRVGLKLLSFYKLRSLLAKIAQPRAKLQSADNVSVNHITWAVTVASRYLRAKCLPQALATQVLLSRRGYPTQLRIGFIRSKDGQMSAHAWVETQEQIVIGVTGNMARYILLPLQEVESDESSNWHLFT</sequence>
<dbReference type="NCBIfam" id="NF033537">
    <property type="entry name" value="lasso_biosyn_B2"/>
    <property type="match status" value="1"/>
</dbReference>
<gene>
    <name evidence="2" type="ORF">A6770_37730</name>
</gene>
<dbReference type="Pfam" id="PF13471">
    <property type="entry name" value="Transglut_core3"/>
    <property type="match status" value="1"/>
</dbReference>
<dbReference type="Proteomes" id="UP000252107">
    <property type="component" value="Unassembled WGS sequence"/>
</dbReference>
<protein>
    <recommendedName>
        <fullName evidence="1">Microcin J25-processing protein McjB C-terminal domain-containing protein</fullName>
    </recommendedName>
</protein>
<dbReference type="EMBL" id="LXQD01000049">
    <property type="protein sequence ID" value="RCJ40614.1"/>
    <property type="molecule type" value="Genomic_DNA"/>
</dbReference>
<name>A0A367RY45_9NOSO</name>
<dbReference type="AlphaFoldDB" id="A0A367RY45"/>
<evidence type="ECO:0000313" key="2">
    <source>
        <dbReference type="EMBL" id="RCJ40614.1"/>
    </source>
</evidence>
<evidence type="ECO:0000313" key="3">
    <source>
        <dbReference type="Proteomes" id="UP000252107"/>
    </source>
</evidence>
<comment type="caution">
    <text evidence="2">The sequence shown here is derived from an EMBL/GenBank/DDBJ whole genome shotgun (WGS) entry which is preliminary data.</text>
</comment>
<organism evidence="2 3">
    <name type="scientific">Nostoc minutum NIES-26</name>
    <dbReference type="NCBI Taxonomy" id="1844469"/>
    <lineage>
        <taxon>Bacteria</taxon>
        <taxon>Bacillati</taxon>
        <taxon>Cyanobacteriota</taxon>
        <taxon>Cyanophyceae</taxon>
        <taxon>Nostocales</taxon>
        <taxon>Nostocaceae</taxon>
        <taxon>Nostoc</taxon>
    </lineage>
</organism>
<feature type="domain" description="Microcin J25-processing protein McjB C-terminal" evidence="1">
    <location>
        <begin position="29"/>
        <end position="135"/>
    </location>
</feature>
<dbReference type="InterPro" id="IPR032708">
    <property type="entry name" value="McjB_C"/>
</dbReference>
<dbReference type="InterPro" id="IPR053521">
    <property type="entry name" value="McjB-like"/>
</dbReference>
<keyword evidence="3" id="KW-1185">Reference proteome</keyword>
<proteinExistence type="predicted"/>
<evidence type="ECO:0000259" key="1">
    <source>
        <dbReference type="Pfam" id="PF13471"/>
    </source>
</evidence>
<reference evidence="2" key="1">
    <citation type="submission" date="2016-04" db="EMBL/GenBank/DDBJ databases">
        <authorList>
            <person name="Tabuchi Yagui T.R."/>
        </authorList>
    </citation>
    <scope>NUCLEOTIDE SEQUENCE [LARGE SCALE GENOMIC DNA]</scope>
    <source>
        <strain evidence="2">NIES-26</strain>
    </source>
</reference>